<gene>
    <name evidence="2" type="ORF">SEMRO_197_G083930.1</name>
</gene>
<dbReference type="AlphaFoldDB" id="A0A9N8DPP8"/>
<protein>
    <submittedName>
        <fullName evidence="2">Uncharacterized protein</fullName>
    </submittedName>
</protein>
<proteinExistence type="predicted"/>
<dbReference type="EMBL" id="CAICTM010000196">
    <property type="protein sequence ID" value="CAB9504455.1"/>
    <property type="molecule type" value="Genomic_DNA"/>
</dbReference>
<keyword evidence="3" id="KW-1185">Reference proteome</keyword>
<comment type="caution">
    <text evidence="2">The sequence shown here is derived from an EMBL/GenBank/DDBJ whole genome shotgun (WGS) entry which is preliminary data.</text>
</comment>
<feature type="compositionally biased region" description="Basic residues" evidence="1">
    <location>
        <begin position="41"/>
        <end position="50"/>
    </location>
</feature>
<sequence>MAMQEHKKKLPLRSRSEIDGPNNKSRRVSRLPSAAADTSRPTKKKERRHSMGNTMLRKSMDPHEIINLLETCGQRADLDCGFDCLQTIKNTSDTKSKKSSGKSKRKPIKRSATFH</sequence>
<organism evidence="2 3">
    <name type="scientific">Seminavis robusta</name>
    <dbReference type="NCBI Taxonomy" id="568900"/>
    <lineage>
        <taxon>Eukaryota</taxon>
        <taxon>Sar</taxon>
        <taxon>Stramenopiles</taxon>
        <taxon>Ochrophyta</taxon>
        <taxon>Bacillariophyta</taxon>
        <taxon>Bacillariophyceae</taxon>
        <taxon>Bacillariophycidae</taxon>
        <taxon>Naviculales</taxon>
        <taxon>Naviculaceae</taxon>
        <taxon>Seminavis</taxon>
    </lineage>
</organism>
<dbReference type="Proteomes" id="UP001153069">
    <property type="component" value="Unassembled WGS sequence"/>
</dbReference>
<evidence type="ECO:0000313" key="2">
    <source>
        <dbReference type="EMBL" id="CAB9504455.1"/>
    </source>
</evidence>
<feature type="compositionally biased region" description="Basic residues" evidence="1">
    <location>
        <begin position="97"/>
        <end position="109"/>
    </location>
</feature>
<accession>A0A9N8DPP8</accession>
<feature type="region of interest" description="Disordered" evidence="1">
    <location>
        <begin position="89"/>
        <end position="115"/>
    </location>
</feature>
<feature type="compositionally biased region" description="Basic residues" evidence="1">
    <location>
        <begin position="1"/>
        <end position="12"/>
    </location>
</feature>
<evidence type="ECO:0000313" key="3">
    <source>
        <dbReference type="Proteomes" id="UP001153069"/>
    </source>
</evidence>
<evidence type="ECO:0000256" key="1">
    <source>
        <dbReference type="SAM" id="MobiDB-lite"/>
    </source>
</evidence>
<feature type="region of interest" description="Disordered" evidence="1">
    <location>
        <begin position="1"/>
        <end position="62"/>
    </location>
</feature>
<name>A0A9N8DPP8_9STRA</name>
<reference evidence="2" key="1">
    <citation type="submission" date="2020-06" db="EMBL/GenBank/DDBJ databases">
        <authorList>
            <consortium name="Plant Systems Biology data submission"/>
        </authorList>
    </citation>
    <scope>NUCLEOTIDE SEQUENCE</scope>
    <source>
        <strain evidence="2">D6</strain>
    </source>
</reference>